<evidence type="ECO:0000256" key="1">
    <source>
        <dbReference type="PROSITE-ProRule" id="PRU00047"/>
    </source>
</evidence>
<comment type="caution">
    <text evidence="3">The sequence shown here is derived from an EMBL/GenBank/DDBJ whole genome shotgun (WGS) entry which is preliminary data.</text>
</comment>
<accession>A0AAD5NQK3</accession>
<dbReference type="InterPro" id="IPR036875">
    <property type="entry name" value="Znf_CCHC_sf"/>
</dbReference>
<keyword evidence="1" id="KW-0862">Zinc</keyword>
<keyword evidence="1" id="KW-0863">Zinc-finger</keyword>
<evidence type="ECO:0000313" key="4">
    <source>
        <dbReference type="Proteomes" id="UP001064489"/>
    </source>
</evidence>
<dbReference type="Proteomes" id="UP001064489">
    <property type="component" value="Chromosome 5"/>
</dbReference>
<dbReference type="Pfam" id="PF00098">
    <property type="entry name" value="zf-CCHC"/>
    <property type="match status" value="1"/>
</dbReference>
<dbReference type="AlphaFoldDB" id="A0AAD5NQK3"/>
<sequence length="102" mass="11637">MVKSNILSRSPSLSLDTCLNELLREEQWRATQSRMVEQANPGPIDVAYMARGRAQGLDLSKVQCYSCKKFGHLAAQCKQKFCNYCKIAGHMLTECRKRPQNR</sequence>
<dbReference type="InterPro" id="IPR001878">
    <property type="entry name" value="Znf_CCHC"/>
</dbReference>
<reference evidence="3" key="1">
    <citation type="journal article" date="2022" name="Plant J.">
        <title>Strategies of tolerance reflected in two North American maple genomes.</title>
        <authorList>
            <person name="McEvoy S.L."/>
            <person name="Sezen U.U."/>
            <person name="Trouern-Trend A."/>
            <person name="McMahon S.M."/>
            <person name="Schaberg P.G."/>
            <person name="Yang J."/>
            <person name="Wegrzyn J.L."/>
            <person name="Swenson N.G."/>
        </authorList>
    </citation>
    <scope>NUCLEOTIDE SEQUENCE</scope>
    <source>
        <strain evidence="3">91603</strain>
    </source>
</reference>
<name>A0AAD5NQK3_ACENE</name>
<dbReference type="PROSITE" id="PS50158">
    <property type="entry name" value="ZF_CCHC"/>
    <property type="match status" value="1"/>
</dbReference>
<dbReference type="GO" id="GO:0008270">
    <property type="term" value="F:zinc ion binding"/>
    <property type="evidence" value="ECO:0007669"/>
    <property type="project" value="UniProtKB-KW"/>
</dbReference>
<keyword evidence="4" id="KW-1185">Reference proteome</keyword>
<evidence type="ECO:0000313" key="3">
    <source>
        <dbReference type="EMBL" id="KAI9177385.1"/>
    </source>
</evidence>
<keyword evidence="1" id="KW-0479">Metal-binding</keyword>
<proteinExistence type="predicted"/>
<dbReference type="GO" id="GO:0003676">
    <property type="term" value="F:nucleic acid binding"/>
    <property type="evidence" value="ECO:0007669"/>
    <property type="project" value="InterPro"/>
</dbReference>
<dbReference type="EMBL" id="JAJSOW010000102">
    <property type="protein sequence ID" value="KAI9177385.1"/>
    <property type="molecule type" value="Genomic_DNA"/>
</dbReference>
<reference evidence="3" key="2">
    <citation type="submission" date="2023-02" db="EMBL/GenBank/DDBJ databases">
        <authorList>
            <person name="Swenson N.G."/>
            <person name="Wegrzyn J.L."/>
            <person name="Mcevoy S.L."/>
        </authorList>
    </citation>
    <scope>NUCLEOTIDE SEQUENCE</scope>
    <source>
        <strain evidence="3">91603</strain>
        <tissue evidence="3">Leaf</tissue>
    </source>
</reference>
<dbReference type="Gene3D" id="4.10.60.10">
    <property type="entry name" value="Zinc finger, CCHC-type"/>
    <property type="match status" value="1"/>
</dbReference>
<dbReference type="SUPFAM" id="SSF57756">
    <property type="entry name" value="Retrovirus zinc finger-like domains"/>
    <property type="match status" value="1"/>
</dbReference>
<protein>
    <recommendedName>
        <fullName evidence="2">CCHC-type domain-containing protein</fullName>
    </recommendedName>
</protein>
<gene>
    <name evidence="3" type="ORF">LWI28_014551</name>
</gene>
<feature type="domain" description="CCHC-type" evidence="2">
    <location>
        <begin position="64"/>
        <end position="79"/>
    </location>
</feature>
<organism evidence="3 4">
    <name type="scientific">Acer negundo</name>
    <name type="common">Box elder</name>
    <dbReference type="NCBI Taxonomy" id="4023"/>
    <lineage>
        <taxon>Eukaryota</taxon>
        <taxon>Viridiplantae</taxon>
        <taxon>Streptophyta</taxon>
        <taxon>Embryophyta</taxon>
        <taxon>Tracheophyta</taxon>
        <taxon>Spermatophyta</taxon>
        <taxon>Magnoliopsida</taxon>
        <taxon>eudicotyledons</taxon>
        <taxon>Gunneridae</taxon>
        <taxon>Pentapetalae</taxon>
        <taxon>rosids</taxon>
        <taxon>malvids</taxon>
        <taxon>Sapindales</taxon>
        <taxon>Sapindaceae</taxon>
        <taxon>Hippocastanoideae</taxon>
        <taxon>Acereae</taxon>
        <taxon>Acer</taxon>
    </lineage>
</organism>
<dbReference type="SMART" id="SM00343">
    <property type="entry name" value="ZnF_C2HC"/>
    <property type="match status" value="2"/>
</dbReference>
<evidence type="ECO:0000259" key="2">
    <source>
        <dbReference type="PROSITE" id="PS50158"/>
    </source>
</evidence>